<evidence type="ECO:0000256" key="1">
    <source>
        <dbReference type="SAM" id="MobiDB-lite"/>
    </source>
</evidence>
<sequence length="109" mass="12743">MRVRRTWSRHGGDGAADGAADRRRTSWVHEEVPAPGADELALGPIGRREWRRRSWVRSKRNRHCRAGCLIRRRTQLGEASQIPAAFRRQRPAASPRMKPWKRHSTCRRR</sequence>
<feature type="compositionally biased region" description="Basic and acidic residues" evidence="1">
    <location>
        <begin position="19"/>
        <end position="29"/>
    </location>
</feature>
<accession>C4J0N3</accession>
<evidence type="ECO:0000313" key="2">
    <source>
        <dbReference type="EMBL" id="ACR34733.1"/>
    </source>
</evidence>
<feature type="region of interest" description="Disordered" evidence="1">
    <location>
        <begin position="85"/>
        <end position="109"/>
    </location>
</feature>
<protein>
    <submittedName>
        <fullName evidence="2">Uncharacterized protein</fullName>
    </submittedName>
</protein>
<dbReference type="AlphaFoldDB" id="C4J0N3"/>
<organism evidence="2">
    <name type="scientific">Zea mays</name>
    <name type="common">Maize</name>
    <dbReference type="NCBI Taxonomy" id="4577"/>
    <lineage>
        <taxon>Eukaryota</taxon>
        <taxon>Viridiplantae</taxon>
        <taxon>Streptophyta</taxon>
        <taxon>Embryophyta</taxon>
        <taxon>Tracheophyta</taxon>
        <taxon>Spermatophyta</taxon>
        <taxon>Magnoliopsida</taxon>
        <taxon>Liliopsida</taxon>
        <taxon>Poales</taxon>
        <taxon>Poaceae</taxon>
        <taxon>PACMAD clade</taxon>
        <taxon>Panicoideae</taxon>
        <taxon>Andropogonodae</taxon>
        <taxon>Andropogoneae</taxon>
        <taxon>Tripsacinae</taxon>
        <taxon>Zea</taxon>
    </lineage>
</organism>
<reference evidence="2" key="1">
    <citation type="journal article" date="2009" name="PLoS Genet.">
        <title>Sequencing, mapping, and analysis of 27,455 maize full-length cDNAs.</title>
        <authorList>
            <person name="Soderlund C."/>
            <person name="Descour A."/>
            <person name="Kudrna D."/>
            <person name="Bomhoff M."/>
            <person name="Boyd L."/>
            <person name="Currie J."/>
            <person name="Angelova A."/>
            <person name="Collura K."/>
            <person name="Wissotski M."/>
            <person name="Ashley E."/>
            <person name="Morrow D."/>
            <person name="Fernandes J."/>
            <person name="Walbot V."/>
            <person name="Yu Y."/>
        </authorList>
    </citation>
    <scope>NUCLEOTIDE SEQUENCE</scope>
    <source>
        <strain evidence="2">B73</strain>
    </source>
</reference>
<dbReference type="EMBL" id="BT084380">
    <property type="protein sequence ID" value="ACR34733.1"/>
    <property type="molecule type" value="mRNA"/>
</dbReference>
<feature type="compositionally biased region" description="Basic residues" evidence="1">
    <location>
        <begin position="98"/>
        <end position="109"/>
    </location>
</feature>
<name>C4J0N3_MAIZE</name>
<reference evidence="2" key="2">
    <citation type="submission" date="2012-06" db="EMBL/GenBank/DDBJ databases">
        <authorList>
            <person name="Yu Y."/>
            <person name="Currie J."/>
            <person name="Lomeli R."/>
            <person name="Angelova A."/>
            <person name="Collura K."/>
            <person name="Wissotski M."/>
            <person name="Campos D."/>
            <person name="Kudrna D."/>
            <person name="Golser W."/>
            <person name="Ashely E."/>
            <person name="Descour A."/>
            <person name="Fernandes J."/>
            <person name="Soderlund C."/>
            <person name="Walbot V."/>
        </authorList>
    </citation>
    <scope>NUCLEOTIDE SEQUENCE</scope>
    <source>
        <strain evidence="2">B73</strain>
    </source>
</reference>
<proteinExistence type="evidence at transcript level"/>
<feature type="region of interest" description="Disordered" evidence="1">
    <location>
        <begin position="1"/>
        <end position="29"/>
    </location>
</feature>